<gene>
    <name evidence="2" type="ORF">bsdE14_23800</name>
</gene>
<dbReference type="RefSeq" id="WP_264850245.1">
    <property type="nucleotide sequence ID" value="NZ_BRXR01000001.1"/>
</dbReference>
<proteinExistence type="predicted"/>
<sequence length="96" mass="10151">MTGSLTGLTQAERTVVNDLLSSGKNVEIIPRSAAQGVKTPDFLINGVKTELKTLTGTSLNTPVTRIQEAFKQGAEAVIIDGRGVGITAEPSQYHIK</sequence>
<dbReference type="Pfam" id="PF18451">
    <property type="entry name" value="CdiA_C"/>
    <property type="match status" value="1"/>
</dbReference>
<feature type="domain" description="tRNA nuclease CdiA C-terminal" evidence="1">
    <location>
        <begin position="38"/>
        <end position="89"/>
    </location>
</feature>
<dbReference type="Proteomes" id="UP001208567">
    <property type="component" value="Unassembled WGS sequence"/>
</dbReference>
<evidence type="ECO:0000313" key="2">
    <source>
        <dbReference type="EMBL" id="GLC30970.1"/>
    </source>
</evidence>
<accession>A0ABQ5N7F1</accession>
<comment type="caution">
    <text evidence="2">The sequence shown here is derived from an EMBL/GenBank/DDBJ whole genome shotgun (WGS) entry which is preliminary data.</text>
</comment>
<name>A0ABQ5N7F1_9CLOT</name>
<reference evidence="2 3" key="1">
    <citation type="journal article" date="2024" name="Int. J. Syst. Evol. Microbiol.">
        <title>Clostridium omnivorum sp. nov., isolated from anoxic soil under the treatment of reductive soil disinfestation.</title>
        <authorList>
            <person name="Ueki A."/>
            <person name="Tonouchi A."/>
            <person name="Kaku N."/>
            <person name="Honma S."/>
            <person name="Ueki K."/>
        </authorList>
    </citation>
    <scope>NUCLEOTIDE SEQUENCE [LARGE SCALE GENOMIC DNA]</scope>
    <source>
        <strain evidence="2 3">E14</strain>
    </source>
</reference>
<keyword evidence="3" id="KW-1185">Reference proteome</keyword>
<organism evidence="2 3">
    <name type="scientific">Clostridium omnivorum</name>
    <dbReference type="NCBI Taxonomy" id="1604902"/>
    <lineage>
        <taxon>Bacteria</taxon>
        <taxon>Bacillati</taxon>
        <taxon>Bacillota</taxon>
        <taxon>Clostridia</taxon>
        <taxon>Eubacteriales</taxon>
        <taxon>Clostridiaceae</taxon>
        <taxon>Clostridium</taxon>
    </lineage>
</organism>
<dbReference type="EMBL" id="BRXR01000001">
    <property type="protein sequence ID" value="GLC30970.1"/>
    <property type="molecule type" value="Genomic_DNA"/>
</dbReference>
<evidence type="ECO:0000259" key="1">
    <source>
        <dbReference type="Pfam" id="PF18451"/>
    </source>
</evidence>
<dbReference type="Gene3D" id="3.40.1350.120">
    <property type="match status" value="1"/>
</dbReference>
<protein>
    <recommendedName>
        <fullName evidence="1">tRNA nuclease CdiA C-terminal domain-containing protein</fullName>
    </recommendedName>
</protein>
<dbReference type="InterPro" id="IPR040559">
    <property type="entry name" value="CdiA_C"/>
</dbReference>
<evidence type="ECO:0000313" key="3">
    <source>
        <dbReference type="Proteomes" id="UP001208567"/>
    </source>
</evidence>